<dbReference type="InterPro" id="IPR035940">
    <property type="entry name" value="CAP_sf"/>
</dbReference>
<name>A0A1C3EU64_9PLAN</name>
<evidence type="ECO:0000313" key="3">
    <source>
        <dbReference type="EMBL" id="ODA36788.1"/>
    </source>
</evidence>
<dbReference type="Proteomes" id="UP000094828">
    <property type="component" value="Unassembled WGS sequence"/>
</dbReference>
<gene>
    <name evidence="3" type="ORF">A6X21_01560</name>
</gene>
<dbReference type="PANTHER" id="PTHR31157">
    <property type="entry name" value="SCP DOMAIN-CONTAINING PROTEIN"/>
    <property type="match status" value="1"/>
</dbReference>
<evidence type="ECO:0000256" key="1">
    <source>
        <dbReference type="SAM" id="SignalP"/>
    </source>
</evidence>
<organism evidence="3 4">
    <name type="scientific">Planctopirus hydrillae</name>
    <dbReference type="NCBI Taxonomy" id="1841610"/>
    <lineage>
        <taxon>Bacteria</taxon>
        <taxon>Pseudomonadati</taxon>
        <taxon>Planctomycetota</taxon>
        <taxon>Planctomycetia</taxon>
        <taxon>Planctomycetales</taxon>
        <taxon>Planctomycetaceae</taxon>
        <taxon>Planctopirus</taxon>
    </lineage>
</organism>
<dbReference type="OrthoDB" id="9783944at2"/>
<proteinExistence type="predicted"/>
<keyword evidence="4" id="KW-1185">Reference proteome</keyword>
<dbReference type="CDD" id="cd05379">
    <property type="entry name" value="CAP_bacterial"/>
    <property type="match status" value="1"/>
</dbReference>
<dbReference type="STRING" id="1841610.A6X21_01560"/>
<dbReference type="SUPFAM" id="SSF55797">
    <property type="entry name" value="PR-1-like"/>
    <property type="match status" value="1"/>
</dbReference>
<feature type="domain" description="SCP" evidence="2">
    <location>
        <begin position="42"/>
        <end position="134"/>
    </location>
</feature>
<sequence length="138" mass="14862">MKYGIVCAALVSVACLFGHTTNGVANDYSYLTQHPTIQRLVQLTNAHRGRMGRAPLALNPVMCAHAQQHANYMATTGVFAHSGLPYMEVIFQGVTSADAAVQGWIYSPAHHSILLSGSECGFGYMVSGGRYCWVGVVR</sequence>
<keyword evidence="1" id="KW-0732">Signal</keyword>
<accession>A0A1C3EU64</accession>
<evidence type="ECO:0000313" key="4">
    <source>
        <dbReference type="Proteomes" id="UP000094828"/>
    </source>
</evidence>
<reference evidence="3 4" key="1">
    <citation type="submission" date="2016-05" db="EMBL/GenBank/DDBJ databases">
        <title>Genomic and physiological characterization of Planctopirus sp. isolated from fresh water lake.</title>
        <authorList>
            <person name="Subhash Y."/>
            <person name="Ramana C."/>
        </authorList>
    </citation>
    <scope>NUCLEOTIDE SEQUENCE [LARGE SCALE GENOMIC DNA]</scope>
    <source>
        <strain evidence="3 4">JC280</strain>
    </source>
</reference>
<feature type="chain" id="PRO_5008673425" description="SCP domain-containing protein" evidence="1">
    <location>
        <begin position="26"/>
        <end position="138"/>
    </location>
</feature>
<feature type="signal peptide" evidence="1">
    <location>
        <begin position="1"/>
        <end position="25"/>
    </location>
</feature>
<comment type="caution">
    <text evidence="3">The sequence shown here is derived from an EMBL/GenBank/DDBJ whole genome shotgun (WGS) entry which is preliminary data.</text>
</comment>
<dbReference type="InterPro" id="IPR014044">
    <property type="entry name" value="CAP_dom"/>
</dbReference>
<dbReference type="PROSITE" id="PS51257">
    <property type="entry name" value="PROKAR_LIPOPROTEIN"/>
    <property type="match status" value="1"/>
</dbReference>
<dbReference type="EMBL" id="LYDR01000001">
    <property type="protein sequence ID" value="ODA36788.1"/>
    <property type="molecule type" value="Genomic_DNA"/>
</dbReference>
<evidence type="ECO:0000259" key="2">
    <source>
        <dbReference type="Pfam" id="PF00188"/>
    </source>
</evidence>
<dbReference type="Gene3D" id="3.40.33.10">
    <property type="entry name" value="CAP"/>
    <property type="match status" value="1"/>
</dbReference>
<dbReference type="PANTHER" id="PTHR31157:SF1">
    <property type="entry name" value="SCP DOMAIN-CONTAINING PROTEIN"/>
    <property type="match status" value="1"/>
</dbReference>
<dbReference type="Pfam" id="PF00188">
    <property type="entry name" value="CAP"/>
    <property type="match status" value="1"/>
</dbReference>
<dbReference type="RefSeq" id="WP_013111668.1">
    <property type="nucleotide sequence ID" value="NZ_LYDR01000001.1"/>
</dbReference>
<protein>
    <recommendedName>
        <fullName evidence="2">SCP domain-containing protein</fullName>
    </recommendedName>
</protein>
<dbReference type="AlphaFoldDB" id="A0A1C3EU64"/>